<organism evidence="2 3">
    <name type="scientific">Cirrhinus mrigala</name>
    <name type="common">Mrigala</name>
    <dbReference type="NCBI Taxonomy" id="683832"/>
    <lineage>
        <taxon>Eukaryota</taxon>
        <taxon>Metazoa</taxon>
        <taxon>Chordata</taxon>
        <taxon>Craniata</taxon>
        <taxon>Vertebrata</taxon>
        <taxon>Euteleostomi</taxon>
        <taxon>Actinopterygii</taxon>
        <taxon>Neopterygii</taxon>
        <taxon>Teleostei</taxon>
        <taxon>Ostariophysi</taxon>
        <taxon>Cypriniformes</taxon>
        <taxon>Cyprinidae</taxon>
        <taxon>Labeoninae</taxon>
        <taxon>Labeonini</taxon>
        <taxon>Cirrhinus</taxon>
    </lineage>
</organism>
<accession>A0ABD0Q8V2</accession>
<feature type="non-terminal residue" evidence="2">
    <location>
        <position position="1"/>
    </location>
</feature>
<protein>
    <submittedName>
        <fullName evidence="2">Uncharacterized protein</fullName>
    </submittedName>
</protein>
<evidence type="ECO:0000256" key="1">
    <source>
        <dbReference type="SAM" id="MobiDB-lite"/>
    </source>
</evidence>
<dbReference type="Proteomes" id="UP001529510">
    <property type="component" value="Unassembled WGS sequence"/>
</dbReference>
<reference evidence="2 3" key="1">
    <citation type="submission" date="2024-05" db="EMBL/GenBank/DDBJ databases">
        <title>Genome sequencing and assembly of Indian major carp, Cirrhinus mrigala (Hamilton, 1822).</title>
        <authorList>
            <person name="Mohindra V."/>
            <person name="Chowdhury L.M."/>
            <person name="Lal K."/>
            <person name="Jena J.K."/>
        </authorList>
    </citation>
    <scope>NUCLEOTIDE SEQUENCE [LARGE SCALE GENOMIC DNA]</scope>
    <source>
        <strain evidence="2">CM1030</strain>
        <tissue evidence="2">Blood</tissue>
    </source>
</reference>
<evidence type="ECO:0000313" key="2">
    <source>
        <dbReference type="EMBL" id="KAL0182668.1"/>
    </source>
</evidence>
<dbReference type="EMBL" id="JAMKFB020000010">
    <property type="protein sequence ID" value="KAL0182668.1"/>
    <property type="molecule type" value="Genomic_DNA"/>
</dbReference>
<name>A0ABD0Q8V2_CIRMR</name>
<feature type="compositionally biased region" description="Low complexity" evidence="1">
    <location>
        <begin position="1"/>
        <end position="15"/>
    </location>
</feature>
<sequence length="68" mass="7316">VPTTTSSLLPPTDTPMEVSNLEQTDLSSNMEVSAPLPIKKPLSSNTGSFVKPAHPAGGRRPKHLRMKH</sequence>
<keyword evidence="3" id="KW-1185">Reference proteome</keyword>
<evidence type="ECO:0000313" key="3">
    <source>
        <dbReference type="Proteomes" id="UP001529510"/>
    </source>
</evidence>
<dbReference type="AlphaFoldDB" id="A0ABD0Q8V2"/>
<gene>
    <name evidence="2" type="ORF">M9458_022043</name>
</gene>
<feature type="compositionally biased region" description="Basic residues" evidence="1">
    <location>
        <begin position="57"/>
        <end position="68"/>
    </location>
</feature>
<feature type="compositionally biased region" description="Polar residues" evidence="1">
    <location>
        <begin position="20"/>
        <end position="31"/>
    </location>
</feature>
<feature type="region of interest" description="Disordered" evidence="1">
    <location>
        <begin position="1"/>
        <end position="68"/>
    </location>
</feature>
<comment type="caution">
    <text evidence="2">The sequence shown here is derived from an EMBL/GenBank/DDBJ whole genome shotgun (WGS) entry which is preliminary data.</text>
</comment>
<proteinExistence type="predicted"/>